<feature type="chain" id="PRO_5026725617" description="Lipoprotein" evidence="1">
    <location>
        <begin position="29"/>
        <end position="123"/>
    </location>
</feature>
<evidence type="ECO:0008006" key="4">
    <source>
        <dbReference type="Google" id="ProtNLM"/>
    </source>
</evidence>
<organism evidence="2 3">
    <name type="scientific">Solimonas terrae</name>
    <dbReference type="NCBI Taxonomy" id="1396819"/>
    <lineage>
        <taxon>Bacteria</taxon>
        <taxon>Pseudomonadati</taxon>
        <taxon>Pseudomonadota</taxon>
        <taxon>Gammaproteobacteria</taxon>
        <taxon>Nevskiales</taxon>
        <taxon>Nevskiaceae</taxon>
        <taxon>Solimonas</taxon>
    </lineage>
</organism>
<accession>A0A6M2BN78</accession>
<dbReference type="PROSITE" id="PS51257">
    <property type="entry name" value="PROKAR_LIPOPROTEIN"/>
    <property type="match status" value="1"/>
</dbReference>
<reference evidence="2 3" key="1">
    <citation type="journal article" date="2014" name="Int. J. Syst. Evol. Microbiol.">
        <title>Solimonas terrae sp. nov., isolated from soil.</title>
        <authorList>
            <person name="Kim S.J."/>
            <person name="Moon J.Y."/>
            <person name="Weon H.Y."/>
            <person name="Ahn J.H."/>
            <person name="Chen W.M."/>
            <person name="Kwon S.W."/>
        </authorList>
    </citation>
    <scope>NUCLEOTIDE SEQUENCE [LARGE SCALE GENOMIC DNA]</scope>
    <source>
        <strain evidence="2 3">KIS83-12</strain>
    </source>
</reference>
<protein>
    <recommendedName>
        <fullName evidence="4">Lipoprotein</fullName>
    </recommendedName>
</protein>
<evidence type="ECO:0000313" key="2">
    <source>
        <dbReference type="EMBL" id="NGY03625.1"/>
    </source>
</evidence>
<dbReference type="EMBL" id="JAAMOW010000001">
    <property type="protein sequence ID" value="NGY03625.1"/>
    <property type="molecule type" value="Genomic_DNA"/>
</dbReference>
<name>A0A6M2BN78_9GAMM</name>
<dbReference type="RefSeq" id="WP_166251188.1">
    <property type="nucleotide sequence ID" value="NZ_JAAMOW010000001.1"/>
</dbReference>
<comment type="caution">
    <text evidence="2">The sequence shown here is derived from an EMBL/GenBank/DDBJ whole genome shotgun (WGS) entry which is preliminary data.</text>
</comment>
<evidence type="ECO:0000256" key="1">
    <source>
        <dbReference type="SAM" id="SignalP"/>
    </source>
</evidence>
<dbReference type="AlphaFoldDB" id="A0A6M2BN78"/>
<dbReference type="Proteomes" id="UP000472676">
    <property type="component" value="Unassembled WGS sequence"/>
</dbReference>
<evidence type="ECO:0000313" key="3">
    <source>
        <dbReference type="Proteomes" id="UP000472676"/>
    </source>
</evidence>
<keyword evidence="1" id="KW-0732">Signal</keyword>
<keyword evidence="3" id="KW-1185">Reference proteome</keyword>
<sequence>MNIKTLAAAFATAALLGGCSLFSLTPDADVVAQVHRQVPVGASLDTAEANLASLGFSCSPQRGAYTDERGNDHENAHFLQCARRPGTISFACENRDQVVVVPGDTGKVAAVEVSHGPDCGARQ</sequence>
<proteinExistence type="predicted"/>
<gene>
    <name evidence="2" type="ORF">G7Y85_02500</name>
</gene>
<feature type="signal peptide" evidence="1">
    <location>
        <begin position="1"/>
        <end position="28"/>
    </location>
</feature>